<evidence type="ECO:0000256" key="1">
    <source>
        <dbReference type="ARBA" id="ARBA00008580"/>
    </source>
</evidence>
<dbReference type="Pfam" id="PF03693">
    <property type="entry name" value="ParD_antitoxin"/>
    <property type="match status" value="1"/>
</dbReference>
<gene>
    <name evidence="3" type="ORF">ARTHRO_40566</name>
</gene>
<dbReference type="PANTHER" id="PTHR36582:SF2">
    <property type="entry name" value="ANTITOXIN PARD"/>
    <property type="match status" value="1"/>
</dbReference>
<proteinExistence type="inferred from homology"/>
<keyword evidence="4" id="KW-1185">Reference proteome</keyword>
<dbReference type="AlphaFoldDB" id="A0A9P1KH07"/>
<dbReference type="SUPFAM" id="SSF47598">
    <property type="entry name" value="Ribbon-helix-helix"/>
    <property type="match status" value="1"/>
</dbReference>
<dbReference type="Gene3D" id="6.10.10.120">
    <property type="entry name" value="Antitoxin ParD1-like"/>
    <property type="match status" value="1"/>
</dbReference>
<dbReference type="InterPro" id="IPR022789">
    <property type="entry name" value="ParD"/>
</dbReference>
<dbReference type="GO" id="GO:0006355">
    <property type="term" value="P:regulation of DNA-templated transcription"/>
    <property type="evidence" value="ECO:0007669"/>
    <property type="project" value="InterPro"/>
</dbReference>
<sequence length="89" mass="10029">MNISLSSEIEQFLESLVESGKYASAEDAIVAGIRLLADRERIYQRRFEELQREIMVGVAASEGGEVVDGETVFCQLQQKLQQRGHQDDL</sequence>
<dbReference type="PANTHER" id="PTHR36582">
    <property type="entry name" value="ANTITOXIN PARD"/>
    <property type="match status" value="1"/>
</dbReference>
<dbReference type="InterPro" id="IPR038296">
    <property type="entry name" value="ParD_sf"/>
</dbReference>
<keyword evidence="2" id="KW-1277">Toxin-antitoxin system</keyword>
<protein>
    <submittedName>
        <fullName evidence="3">Transcriptional regulator, CopG/Arc/MetJ family</fullName>
    </submittedName>
</protein>
<dbReference type="Proteomes" id="UP000032946">
    <property type="component" value="Chromosome"/>
</dbReference>
<dbReference type="InterPro" id="IPR010985">
    <property type="entry name" value="Ribbon_hlx_hlx"/>
</dbReference>
<reference evidence="3 4" key="1">
    <citation type="submission" date="2014-02" db="EMBL/GenBank/DDBJ databases">
        <authorList>
            <person name="Genoscope - CEA"/>
        </authorList>
    </citation>
    <scope>NUCLEOTIDE SEQUENCE [LARGE SCALE GENOMIC DNA]</scope>
    <source>
        <strain evidence="3 4">PCC 8005</strain>
    </source>
</reference>
<evidence type="ECO:0000313" key="4">
    <source>
        <dbReference type="Proteomes" id="UP000032946"/>
    </source>
</evidence>
<accession>A0A9P1KH07</accession>
<comment type="similarity">
    <text evidence="1">Belongs to the ParD antitoxin family.</text>
</comment>
<dbReference type="EMBL" id="FO818640">
    <property type="protein sequence ID" value="CDM96160.1"/>
    <property type="molecule type" value="Genomic_DNA"/>
</dbReference>
<organism evidence="3 4">
    <name type="scientific">Limnospira indica PCC 8005</name>
    <dbReference type="NCBI Taxonomy" id="376219"/>
    <lineage>
        <taxon>Bacteria</taxon>
        <taxon>Bacillati</taxon>
        <taxon>Cyanobacteriota</taxon>
        <taxon>Cyanophyceae</taxon>
        <taxon>Oscillatoriophycideae</taxon>
        <taxon>Oscillatoriales</taxon>
        <taxon>Sirenicapillariaceae</taxon>
        <taxon>Limnospira</taxon>
    </lineage>
</organism>
<evidence type="ECO:0000313" key="3">
    <source>
        <dbReference type="EMBL" id="CDM96160.1"/>
    </source>
</evidence>
<name>A0A9P1KH07_9CYAN</name>
<evidence type="ECO:0000256" key="2">
    <source>
        <dbReference type="ARBA" id="ARBA00022649"/>
    </source>
</evidence>
<dbReference type="RefSeq" id="WP_006669982.1">
    <property type="nucleotide sequence ID" value="NZ_FO818640.1"/>
</dbReference>